<name>A0A381TE69_9ZZZZ</name>
<protein>
    <recommendedName>
        <fullName evidence="1">DUF4369 domain-containing protein</fullName>
    </recommendedName>
</protein>
<dbReference type="AlphaFoldDB" id="A0A381TE69"/>
<organism evidence="2">
    <name type="scientific">marine metagenome</name>
    <dbReference type="NCBI Taxonomy" id="408172"/>
    <lineage>
        <taxon>unclassified sequences</taxon>
        <taxon>metagenomes</taxon>
        <taxon>ecological metagenomes</taxon>
    </lineage>
</organism>
<evidence type="ECO:0000313" key="2">
    <source>
        <dbReference type="EMBL" id="SVA14415.1"/>
    </source>
</evidence>
<dbReference type="Pfam" id="PF14289">
    <property type="entry name" value="DUF4369"/>
    <property type="match status" value="1"/>
</dbReference>
<proteinExistence type="predicted"/>
<sequence length="204" mass="23779">MNVNVTIYGFKKGNIYLQKIKDSVLINVDSTFIENKRPIVLRYELNSPEIFYINMEISKNDNRIEFFGEKGEINITTSLKKFNSEFKVSGSLNDSIYRNYLNVIQKFNYNRLDLIKLSFNMSQRKELDSIELIEKKIENLNKRQYLYSLNYAVSHGNSSVAPFIALNDFSQSSKVLLDTIKNSLTKEVLESKYGKMLDEHLKSK</sequence>
<gene>
    <name evidence="2" type="ORF">METZ01_LOCUS67269</name>
</gene>
<reference evidence="2" key="1">
    <citation type="submission" date="2018-05" db="EMBL/GenBank/DDBJ databases">
        <authorList>
            <person name="Lanie J.A."/>
            <person name="Ng W.-L."/>
            <person name="Kazmierczak K.M."/>
            <person name="Andrzejewski T.M."/>
            <person name="Davidsen T.M."/>
            <person name="Wayne K.J."/>
            <person name="Tettelin H."/>
            <person name="Glass J.I."/>
            <person name="Rusch D."/>
            <person name="Podicherti R."/>
            <person name="Tsui H.-C.T."/>
            <person name="Winkler M.E."/>
        </authorList>
    </citation>
    <scope>NUCLEOTIDE SEQUENCE</scope>
</reference>
<dbReference type="EMBL" id="UINC01004450">
    <property type="protein sequence ID" value="SVA14415.1"/>
    <property type="molecule type" value="Genomic_DNA"/>
</dbReference>
<accession>A0A381TE69</accession>
<evidence type="ECO:0000259" key="1">
    <source>
        <dbReference type="Pfam" id="PF14289"/>
    </source>
</evidence>
<feature type="domain" description="DUF4369" evidence="1">
    <location>
        <begin position="2"/>
        <end position="93"/>
    </location>
</feature>
<dbReference type="InterPro" id="IPR025380">
    <property type="entry name" value="DUF4369"/>
</dbReference>